<gene>
    <name evidence="1" type="ORF">Ctaglu_25620</name>
</gene>
<evidence type="ECO:0000313" key="2">
    <source>
        <dbReference type="Proteomes" id="UP000287872"/>
    </source>
</evidence>
<dbReference type="AlphaFoldDB" id="A0A401UN28"/>
<accession>A0A401UN28</accession>
<dbReference type="GO" id="GO:0043937">
    <property type="term" value="P:regulation of sporulation"/>
    <property type="evidence" value="ECO:0007669"/>
    <property type="project" value="InterPro"/>
</dbReference>
<organism evidence="1 2">
    <name type="scientific">Clostridium tagluense</name>
    <dbReference type="NCBI Taxonomy" id="360422"/>
    <lineage>
        <taxon>Bacteria</taxon>
        <taxon>Bacillati</taxon>
        <taxon>Bacillota</taxon>
        <taxon>Clostridia</taxon>
        <taxon>Eubacteriales</taxon>
        <taxon>Clostridiaceae</taxon>
        <taxon>Clostridium</taxon>
    </lineage>
</organism>
<dbReference type="Proteomes" id="UP000287872">
    <property type="component" value="Unassembled WGS sequence"/>
</dbReference>
<dbReference type="InterPro" id="IPR036638">
    <property type="entry name" value="HLH_DNA-bd_sf"/>
</dbReference>
<dbReference type="OrthoDB" id="1684414at2"/>
<keyword evidence="2" id="KW-1185">Reference proteome</keyword>
<comment type="caution">
    <text evidence="1">The sequence shown here is derived from an EMBL/GenBank/DDBJ whole genome shotgun (WGS) entry which is preliminary data.</text>
</comment>
<name>A0A401UN28_9CLOT</name>
<dbReference type="GO" id="GO:0046983">
    <property type="term" value="F:protein dimerization activity"/>
    <property type="evidence" value="ECO:0007669"/>
    <property type="project" value="InterPro"/>
</dbReference>
<dbReference type="Pfam" id="PF09388">
    <property type="entry name" value="SpoOE-like"/>
    <property type="match status" value="1"/>
</dbReference>
<dbReference type="EMBL" id="BHYK01000013">
    <property type="protein sequence ID" value="GCD10939.1"/>
    <property type="molecule type" value="Genomic_DNA"/>
</dbReference>
<protein>
    <recommendedName>
        <fullName evidence="3">Spo0E family sporulation regulatory protein-aspartic acid phosphatase</fullName>
    </recommendedName>
</protein>
<evidence type="ECO:0008006" key="3">
    <source>
        <dbReference type="Google" id="ProtNLM"/>
    </source>
</evidence>
<evidence type="ECO:0000313" key="1">
    <source>
        <dbReference type="EMBL" id="GCD10939.1"/>
    </source>
</evidence>
<dbReference type="InterPro" id="IPR037208">
    <property type="entry name" value="Spo0E-like_sf"/>
</dbReference>
<dbReference type="Gene3D" id="4.10.280.10">
    <property type="entry name" value="Helix-loop-helix DNA-binding domain"/>
    <property type="match status" value="1"/>
</dbReference>
<dbReference type="InterPro" id="IPR018540">
    <property type="entry name" value="Spo0E-like"/>
</dbReference>
<dbReference type="SUPFAM" id="SSF140500">
    <property type="entry name" value="BAS1536-like"/>
    <property type="match status" value="1"/>
</dbReference>
<sequence>MGNPILDTEKLREELERLISLKGLNHKDVLKLSQRLDKCILMYYSEKY</sequence>
<reference evidence="1 2" key="1">
    <citation type="submission" date="2018-11" db="EMBL/GenBank/DDBJ databases">
        <title>Genome sequencing and assembly of Clostridium tagluense strain A121.</title>
        <authorList>
            <person name="Murakami T."/>
            <person name="Segawa T."/>
            <person name="Shcherbakova V.A."/>
            <person name="Mori H."/>
            <person name="Yoshimura Y."/>
        </authorList>
    </citation>
    <scope>NUCLEOTIDE SEQUENCE [LARGE SCALE GENOMIC DNA]</scope>
    <source>
        <strain evidence="1 2">A121</strain>
    </source>
</reference>
<proteinExistence type="predicted"/>
<dbReference type="RefSeq" id="WP_125002294.1">
    <property type="nucleotide sequence ID" value="NZ_BHYK01000013.1"/>
</dbReference>